<feature type="domain" description="Alpha/beta hydrolase fold-3" evidence="3">
    <location>
        <begin position="117"/>
        <end position="337"/>
    </location>
</feature>
<keyword evidence="2" id="KW-0812">Transmembrane</keyword>
<feature type="transmembrane region" description="Helical" evidence="2">
    <location>
        <begin position="20"/>
        <end position="38"/>
    </location>
</feature>
<dbReference type="Gene3D" id="3.40.50.1820">
    <property type="entry name" value="alpha/beta hydrolase"/>
    <property type="match status" value="2"/>
</dbReference>
<dbReference type="AlphaFoldDB" id="A0A0D2PC56"/>
<accession>A0A0D2PC56</accession>
<dbReference type="Pfam" id="PF07859">
    <property type="entry name" value="Abhydrolase_3"/>
    <property type="match status" value="1"/>
</dbReference>
<proteinExistence type="predicted"/>
<gene>
    <name evidence="4" type="ORF">HYPSUDRAFT_57479</name>
</gene>
<dbReference type="STRING" id="945553.A0A0D2PC56"/>
<organism evidence="4 5">
    <name type="scientific">Hypholoma sublateritium (strain FD-334 SS-4)</name>
    <dbReference type="NCBI Taxonomy" id="945553"/>
    <lineage>
        <taxon>Eukaryota</taxon>
        <taxon>Fungi</taxon>
        <taxon>Dikarya</taxon>
        <taxon>Basidiomycota</taxon>
        <taxon>Agaricomycotina</taxon>
        <taxon>Agaricomycetes</taxon>
        <taxon>Agaricomycetidae</taxon>
        <taxon>Agaricales</taxon>
        <taxon>Agaricineae</taxon>
        <taxon>Strophariaceae</taxon>
        <taxon>Hypholoma</taxon>
    </lineage>
</organism>
<evidence type="ECO:0000313" key="5">
    <source>
        <dbReference type="Proteomes" id="UP000054270"/>
    </source>
</evidence>
<dbReference type="OMA" id="PYMEASH"/>
<dbReference type="Proteomes" id="UP000054270">
    <property type="component" value="Unassembled WGS sequence"/>
</dbReference>
<dbReference type="InterPro" id="IPR050300">
    <property type="entry name" value="GDXG_lipolytic_enzyme"/>
</dbReference>
<evidence type="ECO:0000259" key="3">
    <source>
        <dbReference type="Pfam" id="PF07859"/>
    </source>
</evidence>
<keyword evidence="5" id="KW-1185">Reference proteome</keyword>
<sequence length="444" mass="49842">MPDAENDRLPRNTLSLFDRIKIVLVFLPVPLYLVLALIKSPFTAYGRSKSWKRVIVDSAVLVVASGLNRRQLRAVFGPTTKTYETFVKEKNIPRLVEDIGDDARIFWIGPKHTDRVVIYFHGGAYLVGALGSTPVFWSWMQTNLGKRGKSVGFTMLNYTLIPDRTFPTQLNQAVLAIKHVIDSGVKPENIVLTGDSAGGLLIHQVFSHMLHPVEGVPLLNLEAPFAGAYMMSPWTRLRDPDHKYLQRTNGMGDYLSADILDYWGQTVLENVPQSAIPYLEANEAPKSWLKDLHKCSKRMLITAGGVEVLCDEIIKYAQTVEKYHKNTTTIVQENGVHIDPMIDFLTGSLDICFYAVTYANTAPGDWLQGVEGYIRRILISAGGVEVLRDEIIKYSKTVQKHHKDTTIIVQENGIHVDPSFDFLFGEKELGKLTPAILEWLDVGF</sequence>
<dbReference type="EMBL" id="KN817597">
    <property type="protein sequence ID" value="KJA17885.1"/>
    <property type="molecule type" value="Genomic_DNA"/>
</dbReference>
<evidence type="ECO:0000256" key="1">
    <source>
        <dbReference type="ARBA" id="ARBA00022801"/>
    </source>
</evidence>
<dbReference type="InterPro" id="IPR013094">
    <property type="entry name" value="AB_hydrolase_3"/>
</dbReference>
<dbReference type="InterPro" id="IPR029058">
    <property type="entry name" value="AB_hydrolase_fold"/>
</dbReference>
<keyword evidence="1" id="KW-0378">Hydrolase</keyword>
<keyword evidence="2" id="KW-1133">Transmembrane helix</keyword>
<protein>
    <recommendedName>
        <fullName evidence="3">Alpha/beta hydrolase fold-3 domain-containing protein</fullName>
    </recommendedName>
</protein>
<name>A0A0D2PC56_HYPSF</name>
<feature type="transmembrane region" description="Helical" evidence="2">
    <location>
        <begin position="116"/>
        <end position="139"/>
    </location>
</feature>
<dbReference type="PANTHER" id="PTHR48081:SF31">
    <property type="entry name" value="STERYL ACETYL HYDROLASE MUG81-RELATED"/>
    <property type="match status" value="1"/>
</dbReference>
<keyword evidence="2" id="KW-0472">Membrane</keyword>
<dbReference type="OrthoDB" id="2152029at2759"/>
<reference evidence="5" key="1">
    <citation type="submission" date="2014-04" db="EMBL/GenBank/DDBJ databases">
        <title>Evolutionary Origins and Diversification of the Mycorrhizal Mutualists.</title>
        <authorList>
            <consortium name="DOE Joint Genome Institute"/>
            <consortium name="Mycorrhizal Genomics Consortium"/>
            <person name="Kohler A."/>
            <person name="Kuo A."/>
            <person name="Nagy L.G."/>
            <person name="Floudas D."/>
            <person name="Copeland A."/>
            <person name="Barry K.W."/>
            <person name="Cichocki N."/>
            <person name="Veneault-Fourrey C."/>
            <person name="LaButti K."/>
            <person name="Lindquist E.A."/>
            <person name="Lipzen A."/>
            <person name="Lundell T."/>
            <person name="Morin E."/>
            <person name="Murat C."/>
            <person name="Riley R."/>
            <person name="Ohm R."/>
            <person name="Sun H."/>
            <person name="Tunlid A."/>
            <person name="Henrissat B."/>
            <person name="Grigoriev I.V."/>
            <person name="Hibbett D.S."/>
            <person name="Martin F."/>
        </authorList>
    </citation>
    <scope>NUCLEOTIDE SEQUENCE [LARGE SCALE GENOMIC DNA]</scope>
    <source>
        <strain evidence="5">FD-334 SS-4</strain>
    </source>
</reference>
<evidence type="ECO:0000256" key="2">
    <source>
        <dbReference type="SAM" id="Phobius"/>
    </source>
</evidence>
<dbReference type="GO" id="GO:0016787">
    <property type="term" value="F:hydrolase activity"/>
    <property type="evidence" value="ECO:0007669"/>
    <property type="project" value="UniProtKB-KW"/>
</dbReference>
<evidence type="ECO:0000313" key="4">
    <source>
        <dbReference type="EMBL" id="KJA17885.1"/>
    </source>
</evidence>
<dbReference type="PANTHER" id="PTHR48081">
    <property type="entry name" value="AB HYDROLASE SUPERFAMILY PROTEIN C4A8.06C"/>
    <property type="match status" value="1"/>
</dbReference>
<dbReference type="SUPFAM" id="SSF53474">
    <property type="entry name" value="alpha/beta-Hydrolases"/>
    <property type="match status" value="1"/>
</dbReference>